<proteinExistence type="predicted"/>
<dbReference type="SUPFAM" id="SSF54373">
    <property type="entry name" value="FAD-linked reductases, C-terminal domain"/>
    <property type="match status" value="1"/>
</dbReference>
<reference evidence="6" key="1">
    <citation type="submission" date="2018-05" db="EMBL/GenBank/DDBJ databases">
        <authorList>
            <person name="Lanie J.A."/>
            <person name="Ng W.-L."/>
            <person name="Kazmierczak K.M."/>
            <person name="Andrzejewski T.M."/>
            <person name="Davidsen T.M."/>
            <person name="Wayne K.J."/>
            <person name="Tettelin H."/>
            <person name="Glass J.I."/>
            <person name="Rusch D."/>
            <person name="Podicherti R."/>
            <person name="Tsui H.-C.T."/>
            <person name="Winkler M.E."/>
        </authorList>
    </citation>
    <scope>NUCLEOTIDE SEQUENCE</scope>
</reference>
<protein>
    <recommendedName>
        <fullName evidence="5">FAD dependent oxidoreductase domain-containing protein</fullName>
    </recommendedName>
</protein>
<dbReference type="SUPFAM" id="SSF51905">
    <property type="entry name" value="FAD/NAD(P)-binding domain"/>
    <property type="match status" value="1"/>
</dbReference>
<comment type="pathway">
    <text evidence="1">Cofactor biosynthesis; thiamine diphosphate biosynthesis.</text>
</comment>
<gene>
    <name evidence="6" type="ORF">METZ01_LOCUS2560</name>
</gene>
<organism evidence="6">
    <name type="scientific">marine metagenome</name>
    <dbReference type="NCBI Taxonomy" id="408172"/>
    <lineage>
        <taxon>unclassified sequences</taxon>
        <taxon>metagenomes</taxon>
        <taxon>ecological metagenomes</taxon>
    </lineage>
</organism>
<dbReference type="Pfam" id="PF01266">
    <property type="entry name" value="DAO"/>
    <property type="match status" value="1"/>
</dbReference>
<dbReference type="InterPro" id="IPR006076">
    <property type="entry name" value="FAD-dep_OxRdtase"/>
</dbReference>
<evidence type="ECO:0000256" key="2">
    <source>
        <dbReference type="ARBA" id="ARBA00022977"/>
    </source>
</evidence>
<keyword evidence="3" id="KW-0560">Oxidoreductase</keyword>
<dbReference type="GO" id="GO:0009229">
    <property type="term" value="P:thiamine diphosphate biosynthetic process"/>
    <property type="evidence" value="ECO:0007669"/>
    <property type="project" value="UniProtKB-UniPathway"/>
</dbReference>
<dbReference type="InterPro" id="IPR036188">
    <property type="entry name" value="FAD/NAD-bd_sf"/>
</dbReference>
<dbReference type="GO" id="GO:0009228">
    <property type="term" value="P:thiamine biosynthetic process"/>
    <property type="evidence" value="ECO:0007669"/>
    <property type="project" value="UniProtKB-KW"/>
</dbReference>
<keyword evidence="2" id="KW-0784">Thiamine biosynthesis</keyword>
<feature type="region of interest" description="Disordered" evidence="4">
    <location>
        <begin position="383"/>
        <end position="408"/>
    </location>
</feature>
<dbReference type="Gene3D" id="3.30.9.10">
    <property type="entry name" value="D-Amino Acid Oxidase, subunit A, domain 2"/>
    <property type="match status" value="1"/>
</dbReference>
<dbReference type="GO" id="GO:0005737">
    <property type="term" value="C:cytoplasm"/>
    <property type="evidence" value="ECO:0007669"/>
    <property type="project" value="TreeGrafter"/>
</dbReference>
<dbReference type="EMBL" id="UINC01000131">
    <property type="protein sequence ID" value="SUZ49706.1"/>
    <property type="molecule type" value="Genomic_DNA"/>
</dbReference>
<dbReference type="Gene3D" id="3.50.50.60">
    <property type="entry name" value="FAD/NAD(P)-binding domain"/>
    <property type="match status" value="1"/>
</dbReference>
<dbReference type="GO" id="GO:0016491">
    <property type="term" value="F:oxidoreductase activity"/>
    <property type="evidence" value="ECO:0007669"/>
    <property type="project" value="UniProtKB-KW"/>
</dbReference>
<accession>A0A381N519</accession>
<sequence>VTPSNRSHVQRRTSITVVGGGVIGCAVAYELVRCGAEVRVLECREVGRGATQASAGILAPFIEAHRPGPLRALGQKSLALYDRFVADVVDDGDGGEPVPYERNGTIEVATDSIGLTRLERTGRELTDAGIECRLLDRGDAIAAEPHLGPEVVGALLVPSHGFVGAAAFTAALRRAAAARGASFVTLRAATRISAVDQGVSIATAQGGTISDVVILAAGSWAGQIAVDGEAPLPIRPVRGQLLQLRWPGGVPLARVVWSSRCYVVPWRDGTVLVGGTVEDVGFDERATVEGVTGLLDAVREVLPSTRAAGFEDVRVGLRPGTPDELPVVGWSRSVTGLAYAAGHYRNGVLLAPVTARLIADLVLEGRTDPLLDAVTPLRFDGVTVETPTSGHRDDRFSPDPLRDARDTR</sequence>
<feature type="non-terminal residue" evidence="6">
    <location>
        <position position="1"/>
    </location>
</feature>
<dbReference type="InterPro" id="IPR012727">
    <property type="entry name" value="Gly_oxidase_ThiO"/>
</dbReference>
<dbReference type="PANTHER" id="PTHR13847">
    <property type="entry name" value="SARCOSINE DEHYDROGENASE-RELATED"/>
    <property type="match status" value="1"/>
</dbReference>
<evidence type="ECO:0000256" key="3">
    <source>
        <dbReference type="ARBA" id="ARBA00023002"/>
    </source>
</evidence>
<evidence type="ECO:0000256" key="4">
    <source>
        <dbReference type="SAM" id="MobiDB-lite"/>
    </source>
</evidence>
<feature type="domain" description="FAD dependent oxidoreductase" evidence="5">
    <location>
        <begin position="15"/>
        <end position="361"/>
    </location>
</feature>
<evidence type="ECO:0000256" key="1">
    <source>
        <dbReference type="ARBA" id="ARBA00004948"/>
    </source>
</evidence>
<feature type="compositionally biased region" description="Basic and acidic residues" evidence="4">
    <location>
        <begin position="390"/>
        <end position="408"/>
    </location>
</feature>
<dbReference type="UniPathway" id="UPA00060"/>
<dbReference type="PANTHER" id="PTHR13847:SF289">
    <property type="entry name" value="GLYCINE OXIDASE"/>
    <property type="match status" value="1"/>
</dbReference>
<evidence type="ECO:0000259" key="5">
    <source>
        <dbReference type="Pfam" id="PF01266"/>
    </source>
</evidence>
<evidence type="ECO:0000313" key="6">
    <source>
        <dbReference type="EMBL" id="SUZ49706.1"/>
    </source>
</evidence>
<dbReference type="NCBIfam" id="TIGR02352">
    <property type="entry name" value="thiamin_ThiO"/>
    <property type="match status" value="1"/>
</dbReference>
<name>A0A381N519_9ZZZZ</name>
<dbReference type="GO" id="GO:0050660">
    <property type="term" value="F:flavin adenine dinucleotide binding"/>
    <property type="evidence" value="ECO:0007669"/>
    <property type="project" value="InterPro"/>
</dbReference>
<dbReference type="AlphaFoldDB" id="A0A381N519"/>